<keyword evidence="3" id="KW-0328">Glycosyltransferase</keyword>
<gene>
    <name evidence="9" type="ORF">F7725_017930</name>
</gene>
<dbReference type="InterPro" id="IPR018732">
    <property type="entry name" value="Dpy-19/Dpy-19-like"/>
</dbReference>
<dbReference type="GO" id="GO:0000030">
    <property type="term" value="F:mannosyltransferase activity"/>
    <property type="evidence" value="ECO:0007669"/>
    <property type="project" value="TreeGrafter"/>
</dbReference>
<sequence length="160" mass="18201">MSRSSRPHFTTVFSNDIYKTPLKYLRTLLLPINMLVVAVIAWRVNSLFAGAMPTMASVKLSTGRPIRTKLVYSMYSRMSADTVKGNLMTLGVDFFVLEDSWCTRRTRPGCSMPEIWDIEDSQNVGKVPLCAHMSRSSRPHFTTVFSNDIYKVLKVSKDLR</sequence>
<keyword evidence="5 8" id="KW-0812">Transmembrane</keyword>
<dbReference type="PANTHER" id="PTHR31488:SF1">
    <property type="entry name" value="C-MANNOSYLTRANSFERASE DPY19L1"/>
    <property type="match status" value="1"/>
</dbReference>
<evidence type="ECO:0000256" key="2">
    <source>
        <dbReference type="ARBA" id="ARBA00008744"/>
    </source>
</evidence>
<evidence type="ECO:0000256" key="1">
    <source>
        <dbReference type="ARBA" id="ARBA00004141"/>
    </source>
</evidence>
<feature type="transmembrane region" description="Helical" evidence="8">
    <location>
        <begin position="24"/>
        <end position="42"/>
    </location>
</feature>
<evidence type="ECO:0000256" key="7">
    <source>
        <dbReference type="ARBA" id="ARBA00023136"/>
    </source>
</evidence>
<evidence type="ECO:0000256" key="6">
    <source>
        <dbReference type="ARBA" id="ARBA00022989"/>
    </source>
</evidence>
<dbReference type="EMBL" id="JAAKFY010000021">
    <property type="protein sequence ID" value="KAF3839213.1"/>
    <property type="molecule type" value="Genomic_DNA"/>
</dbReference>
<evidence type="ECO:0000256" key="3">
    <source>
        <dbReference type="ARBA" id="ARBA00022676"/>
    </source>
</evidence>
<comment type="subcellular location">
    <subcellularLocation>
        <location evidence="1">Membrane</location>
        <topology evidence="1">Multi-pass membrane protein</topology>
    </subcellularLocation>
</comment>
<keyword evidence="6 8" id="KW-1133">Transmembrane helix</keyword>
<dbReference type="PANTHER" id="PTHR31488">
    <property type="entry name" value="DPY-19-LIKE 1, LIKE (H. SAPIENS)"/>
    <property type="match status" value="1"/>
</dbReference>
<dbReference type="GO" id="GO:0005637">
    <property type="term" value="C:nuclear inner membrane"/>
    <property type="evidence" value="ECO:0007669"/>
    <property type="project" value="TreeGrafter"/>
</dbReference>
<dbReference type="Pfam" id="PF10034">
    <property type="entry name" value="Dpy19"/>
    <property type="match status" value="1"/>
</dbReference>
<comment type="similarity">
    <text evidence="2">Belongs to the dpy-19 family.</text>
</comment>
<evidence type="ECO:0000256" key="5">
    <source>
        <dbReference type="ARBA" id="ARBA00022692"/>
    </source>
</evidence>
<dbReference type="AlphaFoldDB" id="A0A7J5XQV0"/>
<evidence type="ECO:0000256" key="4">
    <source>
        <dbReference type="ARBA" id="ARBA00022679"/>
    </source>
</evidence>
<keyword evidence="10" id="KW-1185">Reference proteome</keyword>
<evidence type="ECO:0000313" key="9">
    <source>
        <dbReference type="EMBL" id="KAF3839213.1"/>
    </source>
</evidence>
<evidence type="ECO:0000256" key="8">
    <source>
        <dbReference type="SAM" id="Phobius"/>
    </source>
</evidence>
<comment type="caution">
    <text evidence="9">The sequence shown here is derived from an EMBL/GenBank/DDBJ whole genome shotgun (WGS) entry which is preliminary data.</text>
</comment>
<dbReference type="Proteomes" id="UP000518266">
    <property type="component" value="Unassembled WGS sequence"/>
</dbReference>
<proteinExistence type="inferred from homology"/>
<protein>
    <submittedName>
        <fullName evidence="9">Uncharacterized protein</fullName>
    </submittedName>
</protein>
<name>A0A7J5XQV0_DISMA</name>
<reference evidence="9 10" key="1">
    <citation type="submission" date="2020-03" db="EMBL/GenBank/DDBJ databases">
        <title>Dissostichus mawsoni Genome sequencing and assembly.</title>
        <authorList>
            <person name="Park H."/>
        </authorList>
    </citation>
    <scope>NUCLEOTIDE SEQUENCE [LARGE SCALE GENOMIC DNA]</scope>
    <source>
        <strain evidence="9">DM0001</strain>
        <tissue evidence="9">Muscle</tissue>
    </source>
</reference>
<accession>A0A7J5XQV0</accession>
<keyword evidence="4" id="KW-0808">Transferase</keyword>
<dbReference type="OrthoDB" id="6019623at2759"/>
<keyword evidence="7 8" id="KW-0472">Membrane</keyword>
<evidence type="ECO:0000313" key="10">
    <source>
        <dbReference type="Proteomes" id="UP000518266"/>
    </source>
</evidence>
<organism evidence="9 10">
    <name type="scientific">Dissostichus mawsoni</name>
    <name type="common">Antarctic cod</name>
    <dbReference type="NCBI Taxonomy" id="36200"/>
    <lineage>
        <taxon>Eukaryota</taxon>
        <taxon>Metazoa</taxon>
        <taxon>Chordata</taxon>
        <taxon>Craniata</taxon>
        <taxon>Vertebrata</taxon>
        <taxon>Euteleostomi</taxon>
        <taxon>Actinopterygii</taxon>
        <taxon>Neopterygii</taxon>
        <taxon>Teleostei</taxon>
        <taxon>Neoteleostei</taxon>
        <taxon>Acanthomorphata</taxon>
        <taxon>Eupercaria</taxon>
        <taxon>Perciformes</taxon>
        <taxon>Notothenioidei</taxon>
        <taxon>Nototheniidae</taxon>
        <taxon>Dissostichus</taxon>
    </lineage>
</organism>